<accession>A0ABW9GAK4</accession>
<dbReference type="GO" id="GO:0051301">
    <property type="term" value="P:cell division"/>
    <property type="evidence" value="ECO:0007669"/>
    <property type="project" value="UniProtKB-KW"/>
</dbReference>
<gene>
    <name evidence="3" type="primary">zapE</name>
    <name evidence="3" type="ORF">ABUE30_16960</name>
</gene>
<keyword evidence="4" id="KW-1185">Reference proteome</keyword>
<dbReference type="PANTHER" id="PTHR12169">
    <property type="entry name" value="ATPASE N2B"/>
    <property type="match status" value="1"/>
</dbReference>
<dbReference type="SUPFAM" id="SSF52540">
    <property type="entry name" value="P-loop containing nucleoside triphosphate hydrolases"/>
    <property type="match status" value="1"/>
</dbReference>
<dbReference type="Pfam" id="PF03969">
    <property type="entry name" value="AFG1_ATPase"/>
    <property type="match status" value="1"/>
</dbReference>
<keyword evidence="1" id="KW-0547">Nucleotide-binding</keyword>
<proteinExistence type="predicted"/>
<dbReference type="InterPro" id="IPR027417">
    <property type="entry name" value="P-loop_NTPase"/>
</dbReference>
<dbReference type="RefSeq" id="WP_408625025.1">
    <property type="nucleotide sequence ID" value="NZ_JBEQCT010000010.1"/>
</dbReference>
<evidence type="ECO:0000256" key="2">
    <source>
        <dbReference type="ARBA" id="ARBA00022840"/>
    </source>
</evidence>
<evidence type="ECO:0000256" key="1">
    <source>
        <dbReference type="ARBA" id="ARBA00022741"/>
    </source>
</evidence>
<dbReference type="EMBL" id="JBEQCT010000010">
    <property type="protein sequence ID" value="MFM2486724.1"/>
    <property type="molecule type" value="Genomic_DNA"/>
</dbReference>
<keyword evidence="3" id="KW-0131">Cell cycle</keyword>
<name>A0ABW9GAK4_9GAMM</name>
<evidence type="ECO:0000313" key="3">
    <source>
        <dbReference type="EMBL" id="MFM2486724.1"/>
    </source>
</evidence>
<keyword evidence="2" id="KW-0067">ATP-binding</keyword>
<dbReference type="InterPro" id="IPR005654">
    <property type="entry name" value="ATPase_AFG1-like"/>
</dbReference>
<reference evidence="3 4" key="1">
    <citation type="journal article" date="2013" name="Int. J. Syst. Evol. Microbiol.">
        <title>Celerinatantimonas yamalensis sp. nov., a cold-adapted diazotrophic bacterium from a cold permafrost brine.</title>
        <authorList>
            <person name="Shcherbakova V."/>
            <person name="Chuvilskaya N."/>
            <person name="Rivkina E."/>
            <person name="Demidov N."/>
            <person name="Uchaeva V."/>
            <person name="Suetin S."/>
            <person name="Suzina N."/>
            <person name="Gilichinsky D."/>
        </authorList>
    </citation>
    <scope>NUCLEOTIDE SEQUENCE [LARGE SCALE GENOMIC DNA]</scope>
    <source>
        <strain evidence="3 4">C7</strain>
    </source>
</reference>
<dbReference type="Proteomes" id="UP001629953">
    <property type="component" value="Unassembled WGS sequence"/>
</dbReference>
<dbReference type="PANTHER" id="PTHR12169:SF6">
    <property type="entry name" value="AFG1-LIKE ATPASE"/>
    <property type="match status" value="1"/>
</dbReference>
<dbReference type="Gene3D" id="3.40.50.300">
    <property type="entry name" value="P-loop containing nucleotide triphosphate hydrolases"/>
    <property type="match status" value="1"/>
</dbReference>
<evidence type="ECO:0000313" key="4">
    <source>
        <dbReference type="Proteomes" id="UP001629953"/>
    </source>
</evidence>
<keyword evidence="3" id="KW-0132">Cell division</keyword>
<protein>
    <submittedName>
        <fullName evidence="3">Cell division protein ZapE</fullName>
    </submittedName>
</protein>
<comment type="caution">
    <text evidence="3">The sequence shown here is derived from an EMBL/GenBank/DDBJ whole genome shotgun (WGS) entry which is preliminary data.</text>
</comment>
<sequence length="364" mass="42119">MTPQQRYLNDQQLGHILPDASQQRVVEELERIYRAFDTQVKINPAKRKRLWSFVKTEPKIPIQGLYMWGGVGRGKTYLMDLLVDCLPQKQVMRQHFYHFMQHIHHQLTELQGEVNPLSKIAKQIAEHIRLICFDEFFVTDITDAMLLGTLFEALFAEGVGLVATSNIQPNELYRNGLQRSRFLPAIALIEQHCQVINVDGQTDYRLRKLTPADCYHWPLNGDTMQMLEQTFVDLARSHPQAGHLSICNRSVAYLGCHDGVLFASFAALCQSARSSQDYIEIAHRFHTVIISDVPLLTDADNDSARRLITLVDEFYERHVVLVLNCACEPQRIYQGQRLAFEFERSYSRLHEMQSQEYLELMHLS</sequence>
<dbReference type="NCBIfam" id="NF040713">
    <property type="entry name" value="ZapE"/>
    <property type="match status" value="1"/>
</dbReference>
<organism evidence="3 4">
    <name type="scientific">Celerinatantimonas yamalensis</name>
    <dbReference type="NCBI Taxonomy" id="559956"/>
    <lineage>
        <taxon>Bacteria</taxon>
        <taxon>Pseudomonadati</taxon>
        <taxon>Pseudomonadota</taxon>
        <taxon>Gammaproteobacteria</taxon>
        <taxon>Celerinatantimonadaceae</taxon>
        <taxon>Celerinatantimonas</taxon>
    </lineage>
</organism>